<proteinExistence type="predicted"/>
<name>A0ABS9RTU7_9GAMM</name>
<gene>
    <name evidence="1" type="ORF">MKP05_09050</name>
</gene>
<comment type="caution">
    <text evidence="1">The sequence shown here is derived from an EMBL/GenBank/DDBJ whole genome shotgun (WGS) entry which is preliminary data.</text>
</comment>
<dbReference type="InterPro" id="IPR011990">
    <property type="entry name" value="TPR-like_helical_dom_sf"/>
</dbReference>
<evidence type="ECO:0008006" key="3">
    <source>
        <dbReference type="Google" id="ProtNLM"/>
    </source>
</evidence>
<accession>A0ABS9RTU7</accession>
<dbReference type="SUPFAM" id="SSF48452">
    <property type="entry name" value="TPR-like"/>
    <property type="match status" value="1"/>
</dbReference>
<keyword evidence="2" id="KW-1185">Reference proteome</keyword>
<dbReference type="Gene3D" id="1.25.40.10">
    <property type="entry name" value="Tetratricopeptide repeat domain"/>
    <property type="match status" value="1"/>
</dbReference>
<protein>
    <recommendedName>
        <fullName evidence="3">Tetratricopeptide repeat protein</fullName>
    </recommendedName>
</protein>
<dbReference type="PANTHER" id="PTHR45588">
    <property type="entry name" value="TPR DOMAIN-CONTAINING PROTEIN"/>
    <property type="match status" value="1"/>
</dbReference>
<dbReference type="Proteomes" id="UP001202117">
    <property type="component" value="Unassembled WGS sequence"/>
</dbReference>
<organism evidence="1 2">
    <name type="scientific">Halomonas flagellata</name>
    <dbReference type="NCBI Taxonomy" id="2920385"/>
    <lineage>
        <taxon>Bacteria</taxon>
        <taxon>Pseudomonadati</taxon>
        <taxon>Pseudomonadota</taxon>
        <taxon>Gammaproteobacteria</taxon>
        <taxon>Oceanospirillales</taxon>
        <taxon>Halomonadaceae</taxon>
        <taxon>Halomonas</taxon>
    </lineage>
</organism>
<dbReference type="EMBL" id="JAKVPY010000008">
    <property type="protein sequence ID" value="MCH4563274.1"/>
    <property type="molecule type" value="Genomic_DNA"/>
</dbReference>
<dbReference type="PANTHER" id="PTHR45588:SF1">
    <property type="entry name" value="WW DOMAIN-CONTAINING PROTEIN"/>
    <property type="match status" value="1"/>
</dbReference>
<sequence length="285" mass="32050">MYGDGDQAIEVADEALGTVDFGVSCTEASRAAFDQALAYLHHMTYELAQAGFERIVENDPGCVMAHWGVATTLFQPLWAIRPGAEVMNRGWRGIQEVKAHLPASERERNLVAATEAFFREPDTAEWWTRIRRWGEAMERAYRATPEDADVATLYALSRLALVPVTENRAALFDEAESVLRGVYEQEPTHPGAVHYTLHATDATGRAGHALDIVRSYSDIAPEVPHAQHMPTHLFVRLGEWPEVIEWNRRSAVWEATPYRSITSTRWTMACTPSCSRGRTSARRPW</sequence>
<dbReference type="RefSeq" id="WP_240567981.1">
    <property type="nucleotide sequence ID" value="NZ_JAKVPY010000008.1"/>
</dbReference>
<evidence type="ECO:0000313" key="2">
    <source>
        <dbReference type="Proteomes" id="UP001202117"/>
    </source>
</evidence>
<reference evidence="1 2" key="1">
    <citation type="submission" date="2022-02" db="EMBL/GenBank/DDBJ databases">
        <title>Halomonas fukangensis sp. nov., a halophilic bacterium isolated from a bulk soil of Kalidium foliatum at Fukang.</title>
        <authorList>
            <person name="Huang Y."/>
        </authorList>
    </citation>
    <scope>NUCLEOTIDE SEQUENCE [LARGE SCALE GENOMIC DNA]</scope>
    <source>
        <strain evidence="1 2">EGI 63088</strain>
    </source>
</reference>
<evidence type="ECO:0000313" key="1">
    <source>
        <dbReference type="EMBL" id="MCH4563274.1"/>
    </source>
</evidence>